<evidence type="ECO:0000256" key="2">
    <source>
        <dbReference type="ARBA" id="ARBA00023315"/>
    </source>
</evidence>
<dbReference type="GO" id="GO:0005840">
    <property type="term" value="C:ribosome"/>
    <property type="evidence" value="ECO:0007669"/>
    <property type="project" value="UniProtKB-KW"/>
</dbReference>
<protein>
    <submittedName>
        <fullName evidence="4">Ribosomal protein S18 acetylase RimI-like enzyme</fullName>
    </submittedName>
</protein>
<accession>A0A3D9ZCA9</accession>
<name>A0A3D9ZCA9_9ACTN</name>
<feature type="domain" description="N-acetyltransferase" evidence="3">
    <location>
        <begin position="155"/>
        <end position="301"/>
    </location>
</feature>
<evidence type="ECO:0000313" key="4">
    <source>
        <dbReference type="EMBL" id="REF94897.1"/>
    </source>
</evidence>
<proteinExistence type="predicted"/>
<evidence type="ECO:0000256" key="1">
    <source>
        <dbReference type="ARBA" id="ARBA00022679"/>
    </source>
</evidence>
<dbReference type="GO" id="GO:0016747">
    <property type="term" value="F:acyltransferase activity, transferring groups other than amino-acyl groups"/>
    <property type="evidence" value="ECO:0007669"/>
    <property type="project" value="InterPro"/>
</dbReference>
<sequence length="301" mass="32620">MTTVRPGTFDDAASLLAIRAQVFPWQVNTVAGLRHGWELSTRNAKGARFAVDDERGMVGFARADLNIWTSEEGAASATAIVRPDARGKGIGTALLAAAEEHLRSVGARKVVVYALDDPDTLRFAEKHGYTLTHSARYQRLLLADLPPVLSLPAGVTIATAAEIGPEALFAVDAEAMADEPSDTPFDKVEYDDWREDVWEDPNIDKDLSTVVLVDGEPATMTYLYADRESGRFMSTGTGTRRAFRGRGLAKIAKSVAFHAARDAGFTAGYTGNDETNKPMLAINEWLGYQPIGAERSCVKVL</sequence>
<keyword evidence="4" id="KW-0689">Ribosomal protein</keyword>
<dbReference type="InterPro" id="IPR016181">
    <property type="entry name" value="Acyl_CoA_acyltransferase"/>
</dbReference>
<organism evidence="4 5">
    <name type="scientific">Asanoa ferruginea</name>
    <dbReference type="NCBI Taxonomy" id="53367"/>
    <lineage>
        <taxon>Bacteria</taxon>
        <taxon>Bacillati</taxon>
        <taxon>Actinomycetota</taxon>
        <taxon>Actinomycetes</taxon>
        <taxon>Micromonosporales</taxon>
        <taxon>Micromonosporaceae</taxon>
        <taxon>Asanoa</taxon>
    </lineage>
</organism>
<keyword evidence="5" id="KW-1185">Reference proteome</keyword>
<dbReference type="Pfam" id="PF00583">
    <property type="entry name" value="Acetyltransf_1"/>
    <property type="match status" value="1"/>
</dbReference>
<dbReference type="RefSeq" id="WP_116066654.1">
    <property type="nucleotide sequence ID" value="NZ_BONB01000001.1"/>
</dbReference>
<gene>
    <name evidence="4" type="ORF">DFJ67_0842</name>
</gene>
<dbReference type="CDD" id="cd04301">
    <property type="entry name" value="NAT_SF"/>
    <property type="match status" value="1"/>
</dbReference>
<dbReference type="AlphaFoldDB" id="A0A3D9ZCA9"/>
<reference evidence="4 5" key="1">
    <citation type="submission" date="2018-08" db="EMBL/GenBank/DDBJ databases">
        <title>Sequencing the genomes of 1000 actinobacteria strains.</title>
        <authorList>
            <person name="Klenk H.-P."/>
        </authorList>
    </citation>
    <scope>NUCLEOTIDE SEQUENCE [LARGE SCALE GENOMIC DNA]</scope>
    <source>
        <strain evidence="4 5">DSM 44099</strain>
    </source>
</reference>
<evidence type="ECO:0000313" key="5">
    <source>
        <dbReference type="Proteomes" id="UP000256913"/>
    </source>
</evidence>
<dbReference type="Proteomes" id="UP000256913">
    <property type="component" value="Unassembled WGS sequence"/>
</dbReference>
<dbReference type="Gene3D" id="3.40.630.30">
    <property type="match status" value="1"/>
</dbReference>
<keyword evidence="4" id="KW-0687">Ribonucleoprotein</keyword>
<dbReference type="PANTHER" id="PTHR43072">
    <property type="entry name" value="N-ACETYLTRANSFERASE"/>
    <property type="match status" value="1"/>
</dbReference>
<keyword evidence="2" id="KW-0012">Acyltransferase</keyword>
<dbReference type="EMBL" id="QUMQ01000001">
    <property type="protein sequence ID" value="REF94897.1"/>
    <property type="molecule type" value="Genomic_DNA"/>
</dbReference>
<dbReference type="PROSITE" id="PS51186">
    <property type="entry name" value="GNAT"/>
    <property type="match status" value="2"/>
</dbReference>
<dbReference type="InterPro" id="IPR000182">
    <property type="entry name" value="GNAT_dom"/>
</dbReference>
<keyword evidence="1" id="KW-0808">Transferase</keyword>
<dbReference type="OrthoDB" id="4119890at2"/>
<feature type="domain" description="N-acetyltransferase" evidence="3">
    <location>
        <begin position="2"/>
        <end position="152"/>
    </location>
</feature>
<dbReference type="SUPFAM" id="SSF55729">
    <property type="entry name" value="Acyl-CoA N-acyltransferases (Nat)"/>
    <property type="match status" value="2"/>
</dbReference>
<dbReference type="PANTHER" id="PTHR43072:SF23">
    <property type="entry name" value="UPF0039 PROTEIN C11D3.02C"/>
    <property type="match status" value="1"/>
</dbReference>
<evidence type="ECO:0000259" key="3">
    <source>
        <dbReference type="PROSITE" id="PS51186"/>
    </source>
</evidence>
<comment type="caution">
    <text evidence="4">The sequence shown here is derived from an EMBL/GenBank/DDBJ whole genome shotgun (WGS) entry which is preliminary data.</text>
</comment>